<reference evidence="1 2" key="1">
    <citation type="journal article" date="2016" name="Nat. Commun.">
        <title>Thousands of microbial genomes shed light on interconnected biogeochemical processes in an aquifer system.</title>
        <authorList>
            <person name="Anantharaman K."/>
            <person name="Brown C.T."/>
            <person name="Hug L.A."/>
            <person name="Sharon I."/>
            <person name="Castelle C.J."/>
            <person name="Probst A.J."/>
            <person name="Thomas B.C."/>
            <person name="Singh A."/>
            <person name="Wilkins M.J."/>
            <person name="Karaoz U."/>
            <person name="Brodie E.L."/>
            <person name="Williams K.H."/>
            <person name="Hubbard S.S."/>
            <person name="Banfield J.F."/>
        </authorList>
    </citation>
    <scope>NUCLEOTIDE SEQUENCE [LARGE SCALE GENOMIC DNA]</scope>
</reference>
<protein>
    <submittedName>
        <fullName evidence="1">Uncharacterized protein</fullName>
    </submittedName>
</protein>
<evidence type="ECO:0000313" key="1">
    <source>
        <dbReference type="EMBL" id="OGI43188.1"/>
    </source>
</evidence>
<dbReference type="EMBL" id="MFST01000127">
    <property type="protein sequence ID" value="OGI43188.1"/>
    <property type="molecule type" value="Genomic_DNA"/>
</dbReference>
<dbReference type="AlphaFoldDB" id="A0A1F6TDI2"/>
<accession>A0A1F6TDI2</accession>
<evidence type="ECO:0000313" key="2">
    <source>
        <dbReference type="Proteomes" id="UP000179344"/>
    </source>
</evidence>
<sequence length="224" mass="24357">MVAGYVAELVIECLEVIHIHHDDGQRLLVHRAARHLAFQQIHQPAAVVEAGELVRGGVAFVQLLQPLAFGDGGIVVAQPLRQTYEHVAGHDVGGMDQRPEDFLVNDQQPRRGIGDDERRGRLLINHGQLADAFPGIHDADRLVVRRVQVDPQAALEHRVQRAVCLSRGEQYRAGLQFAYGAGVQQALDRLAAGVGEQPQAHDVFAADGVPSRRSSVHAHGLPPA</sequence>
<name>A0A1F6TDI2_9PROT</name>
<proteinExistence type="predicted"/>
<comment type="caution">
    <text evidence="1">The sequence shown here is derived from an EMBL/GenBank/DDBJ whole genome shotgun (WGS) entry which is preliminary data.</text>
</comment>
<dbReference type="Proteomes" id="UP000179344">
    <property type="component" value="Unassembled WGS sequence"/>
</dbReference>
<gene>
    <name evidence="1" type="ORF">A2V92_06495</name>
</gene>
<organism evidence="1 2">
    <name type="scientific">Candidatus Muproteobacteria bacterium RBG_16_65_31</name>
    <dbReference type="NCBI Taxonomy" id="1817759"/>
    <lineage>
        <taxon>Bacteria</taxon>
        <taxon>Pseudomonadati</taxon>
        <taxon>Pseudomonadota</taxon>
        <taxon>Candidatus Muproteobacteria</taxon>
    </lineage>
</organism>